<reference evidence="3" key="1">
    <citation type="submission" date="2021-02" db="EMBL/GenBank/DDBJ databases">
        <authorList>
            <person name="Nowell W R."/>
        </authorList>
    </citation>
    <scope>NUCLEOTIDE SEQUENCE</scope>
</reference>
<protein>
    <recommendedName>
        <fullName evidence="2">DEP domain-containing protein</fullName>
    </recommendedName>
</protein>
<dbReference type="SUPFAM" id="SSF46785">
    <property type="entry name" value="Winged helix' DNA-binding domain"/>
    <property type="match status" value="1"/>
</dbReference>
<dbReference type="InterPro" id="IPR000591">
    <property type="entry name" value="DEP_dom"/>
</dbReference>
<dbReference type="OrthoDB" id="39497at2759"/>
<proteinExistence type="predicted"/>
<dbReference type="InterPro" id="IPR036388">
    <property type="entry name" value="WH-like_DNA-bd_sf"/>
</dbReference>
<dbReference type="GO" id="GO:0034198">
    <property type="term" value="P:cellular response to amino acid starvation"/>
    <property type="evidence" value="ECO:0007669"/>
    <property type="project" value="TreeGrafter"/>
</dbReference>
<dbReference type="PANTHER" id="PTHR13179">
    <property type="entry name" value="DEP DOMAIN CONTAINING PROTEIN 5"/>
    <property type="match status" value="1"/>
</dbReference>
<dbReference type="SMART" id="SM00049">
    <property type="entry name" value="DEP"/>
    <property type="match status" value="1"/>
</dbReference>
<dbReference type="EMBL" id="CAJNON010000108">
    <property type="protein sequence ID" value="CAF0976735.1"/>
    <property type="molecule type" value="Genomic_DNA"/>
</dbReference>
<gene>
    <name evidence="3" type="ORF">VCS650_LOCUS13439</name>
</gene>
<dbReference type="CDD" id="cd04371">
    <property type="entry name" value="DEP"/>
    <property type="match status" value="1"/>
</dbReference>
<dbReference type="GO" id="GO:0005765">
    <property type="term" value="C:lysosomal membrane"/>
    <property type="evidence" value="ECO:0007669"/>
    <property type="project" value="TreeGrafter"/>
</dbReference>
<evidence type="ECO:0000313" key="3">
    <source>
        <dbReference type="EMBL" id="CAF0976735.1"/>
    </source>
</evidence>
<dbReference type="Gene3D" id="1.10.10.10">
    <property type="entry name" value="Winged helix-like DNA-binding domain superfamily/Winged helix DNA-binding domain"/>
    <property type="match status" value="1"/>
</dbReference>
<comment type="caution">
    <text evidence="3">The sequence shown here is derived from an EMBL/GenBank/DDBJ whole genome shotgun (WGS) entry which is preliminary data.</text>
</comment>
<dbReference type="GO" id="GO:1904262">
    <property type="term" value="P:negative regulation of TORC1 signaling"/>
    <property type="evidence" value="ECO:0007669"/>
    <property type="project" value="TreeGrafter"/>
</dbReference>
<feature type="compositionally biased region" description="Low complexity" evidence="1">
    <location>
        <begin position="771"/>
        <end position="780"/>
    </location>
</feature>
<evidence type="ECO:0000256" key="1">
    <source>
        <dbReference type="SAM" id="MobiDB-lite"/>
    </source>
</evidence>
<organism evidence="3 4">
    <name type="scientific">Adineta steineri</name>
    <dbReference type="NCBI Taxonomy" id="433720"/>
    <lineage>
        <taxon>Eukaryota</taxon>
        <taxon>Metazoa</taxon>
        <taxon>Spiralia</taxon>
        <taxon>Gnathifera</taxon>
        <taxon>Rotifera</taxon>
        <taxon>Eurotatoria</taxon>
        <taxon>Bdelloidea</taxon>
        <taxon>Adinetida</taxon>
        <taxon>Adinetidae</taxon>
        <taxon>Adineta</taxon>
    </lineage>
</organism>
<feature type="domain" description="DEP" evidence="2">
    <location>
        <begin position="1159"/>
        <end position="1219"/>
    </location>
</feature>
<dbReference type="Pfam" id="PF19418">
    <property type="entry name" value="DEPDC5_CTD"/>
    <property type="match status" value="1"/>
</dbReference>
<sequence length="1601" mass="184698">MESTNTSNVTEPEKPVFEGNPFKCRVVFTRGTNPSALTIVSPKTNLAKGDLFVISLNDDDTQKLVMQVDRLDDERLIQSPHPEIHIDESIKKTFSVISFMMSHYMVQKIANKQPFSLYLVEIQVKEQYLSRGDMWRFARKLHNTTVYLKKTLDIFGMRATVYGLWIPEHPYRVSSGYITKDTKIVFRSLSACCTIFLQMSKEMWDFDHQGDTYYEKAVDGFLFDLFTRWKTMSCQHDVTMTLFSRVFYDAKSLDDFPESLRRDINKDHRGRFYEDFYRVIYQNERYDDWTPRLAKIKQVLVNYKDDLVNYHKKQLSKSEADKMPNGTISSAADGNYLETLNLSASVFERHFIDRPFDRLGQMSLVITPGAGVFEVDRELTNMTKQRVLDNGIGSDLVCLGEQPLFAVPLFKFFKADLNTADDYQIPHWMNLSYYHTSTVKSSFKRFIPRLSFNPNRIKGGMLDVKNVMNSITEEIFSKPVHLSMEEYDAQVFRTTTTTKGATEQACFADRVAKGEARKARRRNITMGPTRKSIDLKKKPIINNFNISDPVLVEEEEPSREPTGMLIINNKIAGINEDLRIFNTNIKDDIVLSTSHATSANISGYLSYNNAYNQSPQVLFYPQSFSRAAAQSADTYFLTSHLYARMQPRPKALTNPFAPASIRIPMVPGRRRWAHTFPIGPNKIPWHFHHLREIENAVKREIIASITTCAHLVLPGTSKRITNSLKSKRINQHSKTTSEISSRPKRIVSPSNFEMRRDTNERKDSFIDDNRTNVTNVNTKKSNADSSSKPKKEKSEAIIWGPTGVEPWSASMITGIDWKSLSIPASLPTTFDVAPLEEYLKHDYTYNSYQLLAILPPLTDFERKRKHVHTGSGNQEKLILSDPLERHKLVFDELIDHRLSQGFQVIMEIPPHIEKIMIEKIRLAGHKPTDCNRLLNIGRIYHTISLITEENRSQDTVVITVQQFKPQYVFQPKPVHYKYRYQCPDSSYYDPAKYDLQIESLESVGWNILDDIVCTHGTGGYKLSDTMKYWRTRLVLMPVSRDYTIKNIESGQTKCDSRQEMSHEDFFLYVEHFIRFLVMLNKLTHIRTGSNEFFHRPLDPLTNTKRIDCHKRPAKHSTSCKTFKLTDIISENTSSINSFLALLRDEQQGLPFVKDSILPEYSFIAIEAIWWSMEHCEDIQDEKTALLLFRTLCERGYIRHCTRTENLFRFGFFLYFIVADKTRNFRLDSNDYAEVEFHQTQNYIPSMDYLGFGECKPMRLLPKLIDNPQSIPRTTRLGASNVNGNINFTTVNGNISSTNVNGNINLTTVDGNISSTNVNENINSTNVNNTTEDDLLIKQEVPSIILKRSCNVDVDPKHISDRREWAVAQHHAYYNPHCLFELEIRWLVSTSCILGDLITNWSQRTGTILDSNHVAFHLIPIPCDPFAEFDPLRGPIYIKMETSCLSDKLADLPEEDRVLQLNIFQELIVKRYGFILNACVSYKDENIYYVHISGGMLVYILSDVYNVHCNRRSIRVASSGTGDGQSSPLDCGFYWCWNFCLGKRWRSSQTGEEKYQDIMLADFRAFCANDKDRLVSFWNEVNKLANKEMAEKQQTQENYGDN</sequence>
<dbReference type="PANTHER" id="PTHR13179:SF8">
    <property type="entry name" value="GATOR COMPLEX PROTEIN DEPDC5"/>
    <property type="match status" value="1"/>
</dbReference>
<feature type="region of interest" description="Disordered" evidence="1">
    <location>
        <begin position="727"/>
        <end position="795"/>
    </location>
</feature>
<dbReference type="InterPro" id="IPR036390">
    <property type="entry name" value="WH_DNA-bd_sf"/>
</dbReference>
<dbReference type="InterPro" id="IPR048255">
    <property type="entry name" value="IML1_N"/>
</dbReference>
<dbReference type="GO" id="GO:0005096">
    <property type="term" value="F:GTPase activator activity"/>
    <property type="evidence" value="ECO:0007669"/>
    <property type="project" value="InterPro"/>
</dbReference>
<dbReference type="GO" id="GO:0010508">
    <property type="term" value="P:positive regulation of autophagy"/>
    <property type="evidence" value="ECO:0007669"/>
    <property type="project" value="TreeGrafter"/>
</dbReference>
<accession>A0A814F195</accession>
<dbReference type="GO" id="GO:1990130">
    <property type="term" value="C:GATOR1 complex"/>
    <property type="evidence" value="ECO:0007669"/>
    <property type="project" value="TreeGrafter"/>
</dbReference>
<evidence type="ECO:0000259" key="2">
    <source>
        <dbReference type="PROSITE" id="PS50186"/>
    </source>
</evidence>
<dbReference type="InterPro" id="IPR045838">
    <property type="entry name" value="DEPDC5_CTD"/>
</dbReference>
<dbReference type="Pfam" id="PF12257">
    <property type="entry name" value="IML1"/>
    <property type="match status" value="1"/>
</dbReference>
<evidence type="ECO:0000313" key="4">
    <source>
        <dbReference type="Proteomes" id="UP000663891"/>
    </source>
</evidence>
<dbReference type="PROSITE" id="PS50186">
    <property type="entry name" value="DEP"/>
    <property type="match status" value="1"/>
</dbReference>
<dbReference type="InterPro" id="IPR027244">
    <property type="entry name" value="IML1"/>
</dbReference>
<feature type="compositionally biased region" description="Basic and acidic residues" evidence="1">
    <location>
        <begin position="753"/>
        <end position="770"/>
    </location>
</feature>
<name>A0A814F195_9BILA</name>
<dbReference type="Proteomes" id="UP000663891">
    <property type="component" value="Unassembled WGS sequence"/>
</dbReference>
<dbReference type="GO" id="GO:0035556">
    <property type="term" value="P:intracellular signal transduction"/>
    <property type="evidence" value="ECO:0007669"/>
    <property type="project" value="InterPro"/>
</dbReference>